<dbReference type="GO" id="GO:0003735">
    <property type="term" value="F:structural constituent of ribosome"/>
    <property type="evidence" value="ECO:0007669"/>
    <property type="project" value="TreeGrafter"/>
</dbReference>
<evidence type="ECO:0000313" key="5">
    <source>
        <dbReference type="EMBL" id="MBC5735926.1"/>
    </source>
</evidence>
<protein>
    <submittedName>
        <fullName evidence="5">S1 RNA-binding domain-containing protein</fullName>
    </submittedName>
</protein>
<keyword evidence="3" id="KW-0687">Ribonucleoprotein</keyword>
<feature type="domain" description="S1 motif" evidence="4">
    <location>
        <begin position="210"/>
        <end position="239"/>
    </location>
</feature>
<dbReference type="PROSITE" id="PS50126">
    <property type="entry name" value="S1"/>
    <property type="match status" value="3"/>
</dbReference>
<feature type="domain" description="S1 motif" evidence="4">
    <location>
        <begin position="125"/>
        <end position="194"/>
    </location>
</feature>
<evidence type="ECO:0000259" key="4">
    <source>
        <dbReference type="PROSITE" id="PS50126"/>
    </source>
</evidence>
<dbReference type="GO" id="GO:1990904">
    <property type="term" value="C:ribonucleoprotein complex"/>
    <property type="evidence" value="ECO:0007669"/>
    <property type="project" value="UniProtKB-KW"/>
</dbReference>
<dbReference type="GO" id="GO:0003729">
    <property type="term" value="F:mRNA binding"/>
    <property type="evidence" value="ECO:0007669"/>
    <property type="project" value="TreeGrafter"/>
</dbReference>
<organism evidence="5 6">
    <name type="scientific">Lawsonibacter faecis</name>
    <dbReference type="NCBI Taxonomy" id="2763052"/>
    <lineage>
        <taxon>Bacteria</taxon>
        <taxon>Bacillati</taxon>
        <taxon>Bacillota</taxon>
        <taxon>Clostridia</taxon>
        <taxon>Eubacteriales</taxon>
        <taxon>Oscillospiraceae</taxon>
        <taxon>Lawsonibacter</taxon>
    </lineage>
</organism>
<evidence type="ECO:0000256" key="3">
    <source>
        <dbReference type="ARBA" id="ARBA00023274"/>
    </source>
</evidence>
<gene>
    <name evidence="5" type="ORF">H8S62_02720</name>
</gene>
<dbReference type="SMART" id="SM00316">
    <property type="entry name" value="S1"/>
    <property type="match status" value="3"/>
</dbReference>
<dbReference type="GO" id="GO:0005840">
    <property type="term" value="C:ribosome"/>
    <property type="evidence" value="ECO:0007669"/>
    <property type="project" value="UniProtKB-KW"/>
</dbReference>
<keyword evidence="6" id="KW-1185">Reference proteome</keyword>
<dbReference type="PANTHER" id="PTHR10724">
    <property type="entry name" value="30S RIBOSOMAL PROTEIN S1"/>
    <property type="match status" value="1"/>
</dbReference>
<dbReference type="InterPro" id="IPR012340">
    <property type="entry name" value="NA-bd_OB-fold"/>
</dbReference>
<evidence type="ECO:0000313" key="6">
    <source>
        <dbReference type="Proteomes" id="UP000607645"/>
    </source>
</evidence>
<feature type="domain" description="S1 motif" evidence="4">
    <location>
        <begin position="33"/>
        <end position="108"/>
    </location>
</feature>
<evidence type="ECO:0000256" key="2">
    <source>
        <dbReference type="ARBA" id="ARBA00022980"/>
    </source>
</evidence>
<evidence type="ECO:0000256" key="1">
    <source>
        <dbReference type="ARBA" id="ARBA00006767"/>
    </source>
</evidence>
<name>A0A8J6JAN4_9FIRM</name>
<dbReference type="GO" id="GO:0006412">
    <property type="term" value="P:translation"/>
    <property type="evidence" value="ECO:0007669"/>
    <property type="project" value="TreeGrafter"/>
</dbReference>
<dbReference type="AlphaFoldDB" id="A0A8J6JAN4"/>
<sequence>MNTFPPEGRLLNTSENQAACATKAGLIQAMERRQVLEGRVLLCDADHNLIVSMGSFTGVVPREEAAIGIDDGSTREIAILTRVGKPIAFTVERIENEAGDLRPVLSRRSAQRMALDHLLNTLEPGMILPVTVTHLEPFGAFVDVGCGVASMIGIENISVSRIPHPDCRFTVGQEIFAAVQGVDREQGRILLTHRELLGTWAENTAQFSPGMTVSGCVRGIKDYGAFVELTPNLSGLAELRGDLRDGDRVSVYIKAILPERMKIKLLAIDRLPPEAAPPALRYFITSGRLRRWHYAPEGCAKTGAETVFE</sequence>
<dbReference type="Pfam" id="PF00575">
    <property type="entry name" value="S1"/>
    <property type="match status" value="1"/>
</dbReference>
<dbReference type="Proteomes" id="UP000607645">
    <property type="component" value="Unassembled WGS sequence"/>
</dbReference>
<proteinExistence type="inferred from homology"/>
<comment type="similarity">
    <text evidence="1">Belongs to the bacterial ribosomal protein bS1 family.</text>
</comment>
<accession>A0A8J6JAN4</accession>
<dbReference type="SUPFAM" id="SSF50249">
    <property type="entry name" value="Nucleic acid-binding proteins"/>
    <property type="match status" value="2"/>
</dbReference>
<comment type="caution">
    <text evidence="5">The sequence shown here is derived from an EMBL/GenBank/DDBJ whole genome shotgun (WGS) entry which is preliminary data.</text>
</comment>
<reference evidence="5" key="1">
    <citation type="submission" date="2020-08" db="EMBL/GenBank/DDBJ databases">
        <title>Genome public.</title>
        <authorList>
            <person name="Liu C."/>
            <person name="Sun Q."/>
        </authorList>
    </citation>
    <scope>NUCLEOTIDE SEQUENCE</scope>
    <source>
        <strain evidence="5">NSJ-52</strain>
    </source>
</reference>
<dbReference type="PANTHER" id="PTHR10724:SF7">
    <property type="entry name" value="SMALL RIBOSOMAL SUBUNIT PROTEIN BS1C"/>
    <property type="match status" value="1"/>
</dbReference>
<dbReference type="InterPro" id="IPR050437">
    <property type="entry name" value="Ribos_protein_bS1-like"/>
</dbReference>
<dbReference type="EMBL" id="JACOPQ010000002">
    <property type="protein sequence ID" value="MBC5735926.1"/>
    <property type="molecule type" value="Genomic_DNA"/>
</dbReference>
<dbReference type="InterPro" id="IPR003029">
    <property type="entry name" value="S1_domain"/>
</dbReference>
<dbReference type="Gene3D" id="2.40.50.140">
    <property type="entry name" value="Nucleic acid-binding proteins"/>
    <property type="match status" value="2"/>
</dbReference>
<keyword evidence="2" id="KW-0689">Ribosomal protein</keyword>